<organism evidence="2 3">
    <name type="scientific">Thalassiosira oceanica</name>
    <name type="common">Marine diatom</name>
    <dbReference type="NCBI Taxonomy" id="159749"/>
    <lineage>
        <taxon>Eukaryota</taxon>
        <taxon>Sar</taxon>
        <taxon>Stramenopiles</taxon>
        <taxon>Ochrophyta</taxon>
        <taxon>Bacillariophyta</taxon>
        <taxon>Coscinodiscophyceae</taxon>
        <taxon>Thalassiosirophycidae</taxon>
        <taxon>Thalassiosirales</taxon>
        <taxon>Thalassiosiraceae</taxon>
        <taxon>Thalassiosira</taxon>
    </lineage>
</organism>
<reference evidence="2 3" key="1">
    <citation type="journal article" date="2012" name="Genome Biol.">
        <title>Genome and low-iron response of an oceanic diatom adapted to chronic iron limitation.</title>
        <authorList>
            <person name="Lommer M."/>
            <person name="Specht M."/>
            <person name="Roy A.S."/>
            <person name="Kraemer L."/>
            <person name="Andreson R."/>
            <person name="Gutowska M.A."/>
            <person name="Wolf J."/>
            <person name="Bergner S.V."/>
            <person name="Schilhabel M.B."/>
            <person name="Klostermeier U.C."/>
            <person name="Beiko R.G."/>
            <person name="Rosenstiel P."/>
            <person name="Hippler M."/>
            <person name="Laroche J."/>
        </authorList>
    </citation>
    <scope>NUCLEOTIDE SEQUENCE [LARGE SCALE GENOMIC DNA]</scope>
    <source>
        <strain evidence="2 3">CCMP1005</strain>
    </source>
</reference>
<dbReference type="Proteomes" id="UP000266841">
    <property type="component" value="Unassembled WGS sequence"/>
</dbReference>
<dbReference type="OrthoDB" id="53108at2759"/>
<evidence type="ECO:0000256" key="1">
    <source>
        <dbReference type="SAM" id="MobiDB-lite"/>
    </source>
</evidence>
<evidence type="ECO:0000313" key="2">
    <source>
        <dbReference type="EMBL" id="EJK50605.1"/>
    </source>
</evidence>
<dbReference type="EMBL" id="AGNL01043356">
    <property type="protein sequence ID" value="EJK50605.1"/>
    <property type="molecule type" value="Genomic_DNA"/>
</dbReference>
<feature type="non-terminal residue" evidence="2">
    <location>
        <position position="1"/>
    </location>
</feature>
<feature type="region of interest" description="Disordered" evidence="1">
    <location>
        <begin position="1"/>
        <end position="34"/>
    </location>
</feature>
<dbReference type="AlphaFoldDB" id="K0RBN8"/>
<proteinExistence type="predicted"/>
<name>K0RBN8_THAOC</name>
<gene>
    <name evidence="2" type="ORF">THAOC_30361</name>
</gene>
<comment type="caution">
    <text evidence="2">The sequence shown here is derived from an EMBL/GenBank/DDBJ whole genome shotgun (WGS) entry which is preliminary data.</text>
</comment>
<sequence length="261" mass="29343">EPCYREKKKASVKAARKRPQAQRTHHDPGSPSGLRCWGDPVDVVQFYDAALSTSPSTSKKILPRRSSFGLVAGLRTRTNIVPSKSTAGGRRVGTWRLNTKIMSDASEDDISLFFGLLSLVIAVIKACAHCEQNRATQESYDYDLLSEVHSNFLINESEWRAYPKETLQDGHEDFEYFSASQGDERSDRLKACVESSDWRALKDELSQLSSLSADDRGFYFQIVASAVREGWPTTRTEDLASFSPMLDDWVREEPDNTVASY</sequence>
<accession>K0RBN8</accession>
<keyword evidence="3" id="KW-1185">Reference proteome</keyword>
<feature type="compositionally biased region" description="Basic residues" evidence="1">
    <location>
        <begin position="1"/>
        <end position="20"/>
    </location>
</feature>
<protein>
    <submittedName>
        <fullName evidence="2">Uncharacterized protein</fullName>
    </submittedName>
</protein>
<evidence type="ECO:0000313" key="3">
    <source>
        <dbReference type="Proteomes" id="UP000266841"/>
    </source>
</evidence>